<dbReference type="RefSeq" id="WP_120318166.1">
    <property type="nucleotide sequence ID" value="NZ_BONH01000008.1"/>
</dbReference>
<dbReference type="InterPro" id="IPR017938">
    <property type="entry name" value="Riboflavin_synthase-like_b-brl"/>
</dbReference>
<evidence type="ECO:0000313" key="2">
    <source>
        <dbReference type="EMBL" id="GIF97488.1"/>
    </source>
</evidence>
<dbReference type="PROSITE" id="PS51384">
    <property type="entry name" value="FAD_FR"/>
    <property type="match status" value="1"/>
</dbReference>
<organism evidence="2 3">
    <name type="scientific">Catellatospora citrea</name>
    <dbReference type="NCBI Taxonomy" id="53366"/>
    <lineage>
        <taxon>Bacteria</taxon>
        <taxon>Bacillati</taxon>
        <taxon>Actinomycetota</taxon>
        <taxon>Actinomycetes</taxon>
        <taxon>Micromonosporales</taxon>
        <taxon>Micromonosporaceae</taxon>
        <taxon>Catellatospora</taxon>
    </lineage>
</organism>
<evidence type="ECO:0000259" key="1">
    <source>
        <dbReference type="PROSITE" id="PS51384"/>
    </source>
</evidence>
<dbReference type="InterPro" id="IPR017927">
    <property type="entry name" value="FAD-bd_FR_type"/>
</dbReference>
<proteinExistence type="predicted"/>
<dbReference type="Gene3D" id="3.40.50.80">
    <property type="entry name" value="Nucleotide-binding domain of ferredoxin-NADP reductase (FNR) module"/>
    <property type="match status" value="1"/>
</dbReference>
<dbReference type="EMBL" id="BONH01000008">
    <property type="protein sequence ID" value="GIF97488.1"/>
    <property type="molecule type" value="Genomic_DNA"/>
</dbReference>
<reference evidence="2 3" key="1">
    <citation type="submission" date="2021-01" db="EMBL/GenBank/DDBJ databases">
        <title>Whole genome shotgun sequence of Catellatospora citrea NBRC 14495.</title>
        <authorList>
            <person name="Komaki H."/>
            <person name="Tamura T."/>
        </authorList>
    </citation>
    <scope>NUCLEOTIDE SEQUENCE [LARGE SCALE GENOMIC DNA]</scope>
    <source>
        <strain evidence="2 3">NBRC 14495</strain>
    </source>
</reference>
<protein>
    <recommendedName>
        <fullName evidence="1">FAD-binding FR-type domain-containing protein</fullName>
    </recommendedName>
</protein>
<dbReference type="InterPro" id="IPR007037">
    <property type="entry name" value="SIP_rossman_dom"/>
</dbReference>
<dbReference type="PANTHER" id="PTHR30157">
    <property type="entry name" value="FERRIC REDUCTASE, NADPH-DEPENDENT"/>
    <property type="match status" value="1"/>
</dbReference>
<dbReference type="InterPro" id="IPR013113">
    <property type="entry name" value="SIP_FAD-bd"/>
</dbReference>
<evidence type="ECO:0000313" key="3">
    <source>
        <dbReference type="Proteomes" id="UP000659904"/>
    </source>
</evidence>
<keyword evidence="3" id="KW-1185">Reference proteome</keyword>
<dbReference type="InterPro" id="IPR039261">
    <property type="entry name" value="FNR_nucleotide-bd"/>
</dbReference>
<dbReference type="Proteomes" id="UP000659904">
    <property type="component" value="Unassembled WGS sequence"/>
</dbReference>
<sequence length="299" mass="32208">MSEPMVWRLFTVQVQSVTELSPTFKRFTFAGPELADFADCGYDLRLKLVLPAPTGGFAALERGPDWYTVWRGTPEEVRNPVRTYTARYVRAGQCEVDVDVALHGDAGPASRWARAARPGDELVLMGPNAVHPGPHGGVEFVPPAPGVPVLLAGDETAVPAIAAILERLPADTVGAALLEVPYAADALPVTAPAGMDVRWLARDGATHGSLLVPAVQQAAARLVPVPGTAEAVEDVDVDVDNDILWEVPEESAHGRLYAWLAGEAAVIRTLRRHLVTERGLDRKAVAFMGYWRRGRTEEG</sequence>
<feature type="domain" description="FAD-binding FR-type" evidence="1">
    <location>
        <begin position="7"/>
        <end position="134"/>
    </location>
</feature>
<name>A0A8J3KIA8_9ACTN</name>
<dbReference type="SUPFAM" id="SSF63380">
    <property type="entry name" value="Riboflavin synthase domain-like"/>
    <property type="match status" value="1"/>
</dbReference>
<dbReference type="AlphaFoldDB" id="A0A8J3KIA8"/>
<gene>
    <name evidence="2" type="ORF">Cci01nite_25820</name>
</gene>
<dbReference type="Pfam" id="PF04954">
    <property type="entry name" value="SIP"/>
    <property type="match status" value="1"/>
</dbReference>
<dbReference type="CDD" id="cd06193">
    <property type="entry name" value="siderophore_interacting"/>
    <property type="match status" value="1"/>
</dbReference>
<accession>A0A8J3KIA8</accession>
<dbReference type="InterPro" id="IPR039374">
    <property type="entry name" value="SIP_fam"/>
</dbReference>
<dbReference type="Pfam" id="PF08021">
    <property type="entry name" value="FAD_binding_9"/>
    <property type="match status" value="1"/>
</dbReference>
<comment type="caution">
    <text evidence="2">The sequence shown here is derived from an EMBL/GenBank/DDBJ whole genome shotgun (WGS) entry which is preliminary data.</text>
</comment>
<dbReference type="Gene3D" id="2.40.30.10">
    <property type="entry name" value="Translation factors"/>
    <property type="match status" value="1"/>
</dbReference>
<dbReference type="GO" id="GO:0016491">
    <property type="term" value="F:oxidoreductase activity"/>
    <property type="evidence" value="ECO:0007669"/>
    <property type="project" value="InterPro"/>
</dbReference>
<dbReference type="PANTHER" id="PTHR30157:SF0">
    <property type="entry name" value="NADPH-DEPENDENT FERRIC-CHELATE REDUCTASE"/>
    <property type="match status" value="1"/>
</dbReference>